<dbReference type="EMBL" id="FNPF01000009">
    <property type="protein sequence ID" value="SDY49653.1"/>
    <property type="molecule type" value="Genomic_DNA"/>
</dbReference>
<name>A0A1H3KC05_9RHOB</name>
<dbReference type="PANTHER" id="PTHR43179:SF7">
    <property type="entry name" value="RHAMNOSYLTRANSFERASE WBBL"/>
    <property type="match status" value="1"/>
</dbReference>
<dbReference type="SUPFAM" id="SSF53448">
    <property type="entry name" value="Nucleotide-diphospho-sugar transferases"/>
    <property type="match status" value="1"/>
</dbReference>
<evidence type="ECO:0000313" key="2">
    <source>
        <dbReference type="EMBL" id="SDY49653.1"/>
    </source>
</evidence>
<feature type="domain" description="Glycosyltransferase 2-like" evidence="1">
    <location>
        <begin position="7"/>
        <end position="143"/>
    </location>
</feature>
<evidence type="ECO:0000259" key="1">
    <source>
        <dbReference type="Pfam" id="PF00535"/>
    </source>
</evidence>
<reference evidence="2 3" key="1">
    <citation type="submission" date="2016-10" db="EMBL/GenBank/DDBJ databases">
        <authorList>
            <person name="de Groot N.N."/>
        </authorList>
    </citation>
    <scope>NUCLEOTIDE SEQUENCE [LARGE SCALE GENOMIC DNA]</scope>
    <source>
        <strain evidence="2 3">DSM 26880</strain>
    </source>
</reference>
<dbReference type="CDD" id="cd04186">
    <property type="entry name" value="GT_2_like_c"/>
    <property type="match status" value="1"/>
</dbReference>
<dbReference type="Pfam" id="PF00535">
    <property type="entry name" value="Glycos_transf_2"/>
    <property type="match status" value="1"/>
</dbReference>
<evidence type="ECO:0000313" key="3">
    <source>
        <dbReference type="Proteomes" id="UP000199286"/>
    </source>
</evidence>
<gene>
    <name evidence="2" type="ORF">SAMN05444340_10945</name>
</gene>
<dbReference type="Gene3D" id="3.90.550.10">
    <property type="entry name" value="Spore Coat Polysaccharide Biosynthesis Protein SpsA, Chain A"/>
    <property type="match status" value="1"/>
</dbReference>
<organism evidence="2 3">
    <name type="scientific">Citreimonas salinaria</name>
    <dbReference type="NCBI Taxonomy" id="321339"/>
    <lineage>
        <taxon>Bacteria</taxon>
        <taxon>Pseudomonadati</taxon>
        <taxon>Pseudomonadota</taxon>
        <taxon>Alphaproteobacteria</taxon>
        <taxon>Rhodobacterales</taxon>
        <taxon>Roseobacteraceae</taxon>
        <taxon>Citreimonas</taxon>
    </lineage>
</organism>
<sequence length="333" mass="36507">MMPGILVIILNYRTAPMTLRAARAALAAMQGLKAELIIVDNASGDGSDLALAQALAQEDWARSAPVRLILSDVNNGFGAGNNIGMRAGMSDGTQPDYVYLLNSDAFPEADAIATLVAYLEAHPEAGIAGSYTQGEDGAPHETAFRFPSVWSEIEDAARTGPVTRLLRRHVVSPGIPAESGPVDWLAGASMMIRRSVLDRIGAFDETFFLYFEETDLCRRAADAGHERHFVRESRVVHIGSASTGLKRRARVPAYWFDSRRHYFRKTHGLAYACAATLGHLAGGALWRLRCVLGRRRDEGPDHFLRDLAAHDLAAAFGSRPRRRRRGVTPMRQE</sequence>
<dbReference type="Proteomes" id="UP000199286">
    <property type="component" value="Unassembled WGS sequence"/>
</dbReference>
<proteinExistence type="predicted"/>
<dbReference type="InterPro" id="IPR029044">
    <property type="entry name" value="Nucleotide-diphossugar_trans"/>
</dbReference>
<dbReference type="STRING" id="321339.SAMN05444340_10945"/>
<dbReference type="PANTHER" id="PTHR43179">
    <property type="entry name" value="RHAMNOSYLTRANSFERASE WBBL"/>
    <property type="match status" value="1"/>
</dbReference>
<keyword evidence="3" id="KW-1185">Reference proteome</keyword>
<dbReference type="InterPro" id="IPR001173">
    <property type="entry name" value="Glyco_trans_2-like"/>
</dbReference>
<dbReference type="AlphaFoldDB" id="A0A1H3KC05"/>
<protein>
    <recommendedName>
        <fullName evidence="1">Glycosyltransferase 2-like domain-containing protein</fullName>
    </recommendedName>
</protein>
<accession>A0A1H3KC05</accession>